<comment type="similarity">
    <text evidence="1">Belongs to the FGGY kinase family.</text>
</comment>
<proteinExistence type="inferred from homology"/>
<evidence type="ECO:0000256" key="2">
    <source>
        <dbReference type="ARBA" id="ARBA00022679"/>
    </source>
</evidence>
<dbReference type="GO" id="GO:0016301">
    <property type="term" value="F:kinase activity"/>
    <property type="evidence" value="ECO:0007669"/>
    <property type="project" value="UniProtKB-KW"/>
</dbReference>
<evidence type="ECO:0000313" key="7">
    <source>
        <dbReference type="Proteomes" id="UP000034076"/>
    </source>
</evidence>
<name>A0A0M2NG53_9FIRM</name>
<evidence type="ECO:0000259" key="4">
    <source>
        <dbReference type="Pfam" id="PF00370"/>
    </source>
</evidence>
<dbReference type="Gene3D" id="3.30.420.40">
    <property type="match status" value="2"/>
</dbReference>
<dbReference type="EMBL" id="LAYJ01000076">
    <property type="protein sequence ID" value="KKI51494.1"/>
    <property type="molecule type" value="Genomic_DNA"/>
</dbReference>
<sequence length="499" mass="55485">MKAALYDREGHEIAVAGKPHASTEKTAKGFTERSGENVWKNNCEVICEVLEKAGITGEQVRGIGVSGYGNGLHLVDGGNNSTYPHIVSTDSRAAEYVRWAYETGKSEQIYRETYQSTWAAQPLLLLKWMQDNKPEVLEKSTAFLNIKDYIRMKLTGVQCMEQTDASADGFTNIRDGKAEKKVFEILGIGDLFRLVPEIKLSSDICGYVTREAARETGLSEGTPVAGGMIDIEACAFSNGLQDGRDLAIITGTWGIVEYLSPDLVDDKDLFINAFSYLPDYYMIAEGSSTSASNLNWMMDNVLGAWVQEAGGKAEFYRQCDEILTKIPPEECSCIFLPYLYASNTNPFSRGAFFNINAFHTKEHFIRCVYEGIVFCTLYHLEKLKRHKDDFRMVRMSGGMTNSVPWTQMMCDALQMPVEVVNGKEQGAKGAAMCAAVACGEFGSMQEAARQMTIVDHTYLPDRTKAEIYHKKYESYKKAAEAANIFTESVKEDCGKTSAQ</sequence>
<evidence type="ECO:0000256" key="1">
    <source>
        <dbReference type="ARBA" id="ARBA00009156"/>
    </source>
</evidence>
<protein>
    <submittedName>
        <fullName evidence="6">Putative carbohydrate kinase, FGGY family</fullName>
    </submittedName>
</protein>
<organism evidence="6 7">
    <name type="scientific">Christensenella hongkongensis</name>
    <dbReference type="NCBI Taxonomy" id="270498"/>
    <lineage>
        <taxon>Bacteria</taxon>
        <taxon>Bacillati</taxon>
        <taxon>Bacillota</taxon>
        <taxon>Clostridia</taxon>
        <taxon>Christensenellales</taxon>
        <taxon>Christensenellaceae</taxon>
        <taxon>Christensenella</taxon>
    </lineage>
</organism>
<dbReference type="Proteomes" id="UP000034076">
    <property type="component" value="Unassembled WGS sequence"/>
</dbReference>
<dbReference type="PIRSF" id="PIRSF000538">
    <property type="entry name" value="GlpK"/>
    <property type="match status" value="1"/>
</dbReference>
<dbReference type="GO" id="GO:0005975">
    <property type="term" value="P:carbohydrate metabolic process"/>
    <property type="evidence" value="ECO:0007669"/>
    <property type="project" value="InterPro"/>
</dbReference>
<dbReference type="STRING" id="270498.CHK_0986"/>
<dbReference type="Pfam" id="PF00370">
    <property type="entry name" value="FGGY_N"/>
    <property type="match status" value="1"/>
</dbReference>
<dbReference type="InterPro" id="IPR043129">
    <property type="entry name" value="ATPase_NBD"/>
</dbReference>
<dbReference type="CDD" id="cd07802">
    <property type="entry name" value="ASKHA_NBD_FGGY_EcLyxK-like"/>
    <property type="match status" value="1"/>
</dbReference>
<keyword evidence="7" id="KW-1185">Reference proteome</keyword>
<dbReference type="InterPro" id="IPR050406">
    <property type="entry name" value="FGGY_Carb_Kinase"/>
</dbReference>
<gene>
    <name evidence="6" type="ORF">CHK_0986</name>
</gene>
<dbReference type="InterPro" id="IPR018484">
    <property type="entry name" value="FGGY_N"/>
</dbReference>
<evidence type="ECO:0000259" key="5">
    <source>
        <dbReference type="Pfam" id="PF02782"/>
    </source>
</evidence>
<reference evidence="6 7" key="1">
    <citation type="submission" date="2015-04" db="EMBL/GenBank/DDBJ databases">
        <title>Draft genome sequence of bacteremic isolate Catabacter hongkongensis type strain HKU16T.</title>
        <authorList>
            <person name="Lau S.K."/>
            <person name="Teng J.L."/>
            <person name="Huang Y."/>
            <person name="Curreem S.O."/>
            <person name="Tsui S.K."/>
            <person name="Woo P.C."/>
        </authorList>
    </citation>
    <scope>NUCLEOTIDE SEQUENCE [LARGE SCALE GENOMIC DNA]</scope>
    <source>
        <strain evidence="6 7">HKU16</strain>
    </source>
</reference>
<keyword evidence="2" id="KW-0808">Transferase</keyword>
<dbReference type="PATRIC" id="fig|270498.16.peg.1185"/>
<dbReference type="PANTHER" id="PTHR43095:SF3">
    <property type="entry name" value="L-XYLULOSE_3-KETO-L-GULONATE KINASE"/>
    <property type="match status" value="1"/>
</dbReference>
<feature type="domain" description="Carbohydrate kinase FGGY C-terminal" evidence="5">
    <location>
        <begin position="246"/>
        <end position="438"/>
    </location>
</feature>
<dbReference type="PANTHER" id="PTHR43095">
    <property type="entry name" value="SUGAR KINASE"/>
    <property type="match status" value="1"/>
</dbReference>
<dbReference type="Pfam" id="PF02782">
    <property type="entry name" value="FGGY_C"/>
    <property type="match status" value="1"/>
</dbReference>
<dbReference type="AlphaFoldDB" id="A0A0M2NG53"/>
<feature type="domain" description="Carbohydrate kinase FGGY N-terminal" evidence="4">
    <location>
        <begin position="1"/>
        <end position="236"/>
    </location>
</feature>
<keyword evidence="3 6" id="KW-0418">Kinase</keyword>
<dbReference type="SUPFAM" id="SSF53067">
    <property type="entry name" value="Actin-like ATPase domain"/>
    <property type="match status" value="2"/>
</dbReference>
<accession>A0A0M2NG53</accession>
<dbReference type="InterPro" id="IPR018485">
    <property type="entry name" value="FGGY_C"/>
</dbReference>
<evidence type="ECO:0000256" key="3">
    <source>
        <dbReference type="ARBA" id="ARBA00022777"/>
    </source>
</evidence>
<dbReference type="InterPro" id="IPR000577">
    <property type="entry name" value="Carb_kinase_FGGY"/>
</dbReference>
<evidence type="ECO:0000313" key="6">
    <source>
        <dbReference type="EMBL" id="KKI51494.1"/>
    </source>
</evidence>
<comment type="caution">
    <text evidence="6">The sequence shown here is derived from an EMBL/GenBank/DDBJ whole genome shotgun (WGS) entry which is preliminary data.</text>
</comment>